<keyword evidence="4 7" id="KW-0472">Membrane</keyword>
<evidence type="ECO:0000256" key="5">
    <source>
        <dbReference type="ARBA" id="ARBA00023239"/>
    </source>
</evidence>
<keyword evidence="6 7" id="KW-0961">Cell wall biogenesis/degradation</keyword>
<evidence type="ECO:0000256" key="3">
    <source>
        <dbReference type="ARBA" id="ARBA00022989"/>
    </source>
</evidence>
<dbReference type="NCBIfam" id="TIGR00247">
    <property type="entry name" value="endolytic transglycosylase MltG"/>
    <property type="match status" value="1"/>
</dbReference>
<dbReference type="InterPro" id="IPR003770">
    <property type="entry name" value="MLTG-like"/>
</dbReference>
<evidence type="ECO:0000256" key="1">
    <source>
        <dbReference type="ARBA" id="ARBA00022475"/>
    </source>
</evidence>
<evidence type="ECO:0000313" key="9">
    <source>
        <dbReference type="Proteomes" id="UP000177349"/>
    </source>
</evidence>
<sequence length="329" mass="36757">MKRFIFILFVVLLVAVVWAAMQFGPPQTTGTVVQFRIEQGEGVKSVGRRLADAGLIRNRFLFETYLWYLKADTRVKAGTFALSTAADLPTQVDILLSGVDDRARRVTLIEGWTIDEYADRLDESGFEPEIFSALARDLSLWRDSYDVLASVPSGQSIEGYLFPDTYSVDAAKDAEQLIRKMLNNFSAKLTPVLRDQVAGSGRTLHEVITLASIIEREVAEPADRRLVTDIFLKRLRDGIGLQSDATVNYITKSGRARSTAADLEIDSPYNTYKYRGLPPGPIGNPGIDAITAALAPQPNDYYYFLTDADGGVHYARTFDEHQRNRELYL</sequence>
<keyword evidence="3 7" id="KW-1133">Transmembrane helix</keyword>
<comment type="catalytic activity">
    <reaction evidence="7">
        <text>a peptidoglycan chain = a peptidoglycan chain with N-acetyl-1,6-anhydromuramyl-[peptide] at the reducing end + a peptidoglycan chain with N-acetylglucosamine at the non-reducing end.</text>
        <dbReference type="EC" id="4.2.2.29"/>
    </reaction>
</comment>
<organism evidence="8 9">
    <name type="scientific">Candidatus Komeilibacteria bacterium RIFCSPLOWO2_01_FULL_53_11</name>
    <dbReference type="NCBI Taxonomy" id="1798552"/>
    <lineage>
        <taxon>Bacteria</taxon>
        <taxon>Candidatus Komeiliibacteriota</taxon>
    </lineage>
</organism>
<keyword evidence="1 7" id="KW-1003">Cell membrane</keyword>
<dbReference type="EC" id="4.2.2.29" evidence="7"/>
<dbReference type="GO" id="GO:0008932">
    <property type="term" value="F:lytic endotransglycosylase activity"/>
    <property type="evidence" value="ECO:0007669"/>
    <property type="project" value="UniProtKB-UniRule"/>
</dbReference>
<proteinExistence type="inferred from homology"/>
<dbReference type="Proteomes" id="UP000177349">
    <property type="component" value="Unassembled WGS sequence"/>
</dbReference>
<comment type="function">
    <text evidence="7">Functions as a peptidoglycan terminase that cleaves nascent peptidoglycan strands endolytically to terminate their elongation.</text>
</comment>
<dbReference type="GO" id="GO:0005886">
    <property type="term" value="C:plasma membrane"/>
    <property type="evidence" value="ECO:0007669"/>
    <property type="project" value="UniProtKB-UniRule"/>
</dbReference>
<dbReference type="PANTHER" id="PTHR30518:SF2">
    <property type="entry name" value="ENDOLYTIC MUREIN TRANSGLYCOSYLASE"/>
    <property type="match status" value="1"/>
</dbReference>
<keyword evidence="5 7" id="KW-0456">Lyase</keyword>
<dbReference type="EMBL" id="MHKN01000006">
    <property type="protein sequence ID" value="OGY92899.1"/>
    <property type="molecule type" value="Genomic_DNA"/>
</dbReference>
<dbReference type="Pfam" id="PF02618">
    <property type="entry name" value="YceG"/>
    <property type="match status" value="1"/>
</dbReference>
<dbReference type="GO" id="GO:0071555">
    <property type="term" value="P:cell wall organization"/>
    <property type="evidence" value="ECO:0007669"/>
    <property type="project" value="UniProtKB-KW"/>
</dbReference>
<feature type="site" description="Important for catalytic activity" evidence="7">
    <location>
        <position position="217"/>
    </location>
</feature>
<reference evidence="8 9" key="1">
    <citation type="journal article" date="2016" name="Nat. Commun.">
        <title>Thousands of microbial genomes shed light on interconnected biogeochemical processes in an aquifer system.</title>
        <authorList>
            <person name="Anantharaman K."/>
            <person name="Brown C.T."/>
            <person name="Hug L.A."/>
            <person name="Sharon I."/>
            <person name="Castelle C.J."/>
            <person name="Probst A.J."/>
            <person name="Thomas B.C."/>
            <person name="Singh A."/>
            <person name="Wilkins M.J."/>
            <person name="Karaoz U."/>
            <person name="Brodie E.L."/>
            <person name="Williams K.H."/>
            <person name="Hubbard S.S."/>
            <person name="Banfield J.F."/>
        </authorList>
    </citation>
    <scope>NUCLEOTIDE SEQUENCE [LARGE SCALE GENOMIC DNA]</scope>
</reference>
<name>A0A1G2BWJ8_9BACT</name>
<dbReference type="HAMAP" id="MF_02065">
    <property type="entry name" value="MltG"/>
    <property type="match status" value="1"/>
</dbReference>
<dbReference type="AlphaFoldDB" id="A0A1G2BWJ8"/>
<evidence type="ECO:0000256" key="2">
    <source>
        <dbReference type="ARBA" id="ARBA00022692"/>
    </source>
</evidence>
<evidence type="ECO:0000313" key="8">
    <source>
        <dbReference type="EMBL" id="OGY92899.1"/>
    </source>
</evidence>
<dbReference type="Gene3D" id="3.30.1490.480">
    <property type="entry name" value="Endolytic murein transglycosylase"/>
    <property type="match status" value="1"/>
</dbReference>
<comment type="similarity">
    <text evidence="7">Belongs to the transglycosylase MltG family.</text>
</comment>
<keyword evidence="2 7" id="KW-0812">Transmembrane</keyword>
<comment type="caution">
    <text evidence="8">The sequence shown here is derived from an EMBL/GenBank/DDBJ whole genome shotgun (WGS) entry which is preliminary data.</text>
</comment>
<protein>
    <recommendedName>
        <fullName evidence="7">Endolytic murein transglycosylase</fullName>
        <ecNumber evidence="7">4.2.2.29</ecNumber>
    </recommendedName>
    <alternativeName>
        <fullName evidence="7">Peptidoglycan lytic transglycosylase</fullName>
    </alternativeName>
    <alternativeName>
        <fullName evidence="7">Peptidoglycan polymerization terminase</fullName>
    </alternativeName>
</protein>
<evidence type="ECO:0000256" key="7">
    <source>
        <dbReference type="HAMAP-Rule" id="MF_02065"/>
    </source>
</evidence>
<dbReference type="PANTHER" id="PTHR30518">
    <property type="entry name" value="ENDOLYTIC MUREIN TRANSGLYCOSYLASE"/>
    <property type="match status" value="1"/>
</dbReference>
<dbReference type="GO" id="GO:0009252">
    <property type="term" value="P:peptidoglycan biosynthetic process"/>
    <property type="evidence" value="ECO:0007669"/>
    <property type="project" value="UniProtKB-UniRule"/>
</dbReference>
<dbReference type="CDD" id="cd08010">
    <property type="entry name" value="MltG_like"/>
    <property type="match status" value="1"/>
</dbReference>
<gene>
    <name evidence="7" type="primary">mltG</name>
    <name evidence="8" type="ORF">A3B31_00860</name>
</gene>
<evidence type="ECO:0000256" key="6">
    <source>
        <dbReference type="ARBA" id="ARBA00023316"/>
    </source>
</evidence>
<evidence type="ECO:0000256" key="4">
    <source>
        <dbReference type="ARBA" id="ARBA00023136"/>
    </source>
</evidence>
<accession>A0A1G2BWJ8</accession>